<dbReference type="AlphaFoldDB" id="K9DJ06"/>
<gene>
    <name evidence="1" type="ORF">HMPREF9282_02092</name>
</gene>
<comment type="caution">
    <text evidence="1">The sequence shown here is derived from an EMBL/GenBank/DDBJ whole genome shotgun (WGS) entry which is preliminary data.</text>
</comment>
<dbReference type="RefSeq" id="WP_006556976.1">
    <property type="nucleotide sequence ID" value="NZ_JH992939.1"/>
</dbReference>
<organism evidence="1 2">
    <name type="scientific">Veillonella seminalis ACS-216-V-Col6b</name>
    <dbReference type="NCBI Taxonomy" id="883156"/>
    <lineage>
        <taxon>Bacteria</taxon>
        <taxon>Bacillati</taxon>
        <taxon>Bacillota</taxon>
        <taxon>Negativicutes</taxon>
        <taxon>Veillonellales</taxon>
        <taxon>Veillonellaceae</taxon>
        <taxon>Veillonella</taxon>
    </lineage>
</organism>
<dbReference type="PATRIC" id="fig|883156.3.peg.2046"/>
<name>K9DJ06_9FIRM</name>
<dbReference type="Proteomes" id="UP000009891">
    <property type="component" value="Unassembled WGS sequence"/>
</dbReference>
<sequence length="109" mass="11866">MEILFRGDVVATTSSPIKALYAIVDMESEASDIGILSREAVMENLYLMNEDPDLVDVYSEMATALEKHSDDYILNGGNGAFVTFSPKELTVNSINDLLEAIGVDGFTVK</sequence>
<dbReference type="HOGENOM" id="CLU_2182832_0_0_9"/>
<evidence type="ECO:0000313" key="2">
    <source>
        <dbReference type="Proteomes" id="UP000009891"/>
    </source>
</evidence>
<proteinExistence type="predicted"/>
<evidence type="ECO:0000313" key="1">
    <source>
        <dbReference type="EMBL" id="EKU77375.1"/>
    </source>
</evidence>
<dbReference type="STRING" id="883156.HMPREF9282_02092"/>
<accession>K9DJ06</accession>
<dbReference type="EMBL" id="AHAF01000023">
    <property type="protein sequence ID" value="EKU77375.1"/>
    <property type="molecule type" value="Genomic_DNA"/>
</dbReference>
<reference evidence="1 2" key="1">
    <citation type="submission" date="2012-09" db="EMBL/GenBank/DDBJ databases">
        <title>The Genome Sequence of Veillonella ratti ACS-216-V-COL6B.</title>
        <authorList>
            <consortium name="The Broad Institute Genome Sequencing Platform"/>
            <person name="Earl A."/>
            <person name="Ward D."/>
            <person name="Feldgarden M."/>
            <person name="Gevers D."/>
            <person name="Saerens B."/>
            <person name="Vaneechoutte M."/>
            <person name="Walker B."/>
            <person name="Young S.K."/>
            <person name="Zeng Q."/>
            <person name="Gargeya S."/>
            <person name="Fitzgerald M."/>
            <person name="Haas B."/>
            <person name="Abouelleil A."/>
            <person name="Alvarado L."/>
            <person name="Arachchi H.M."/>
            <person name="Berlin A."/>
            <person name="Chapman S.B."/>
            <person name="Goldberg J."/>
            <person name="Griggs A."/>
            <person name="Gujja S."/>
            <person name="Hansen M."/>
            <person name="Howarth C."/>
            <person name="Imamovic A."/>
            <person name="Larimer J."/>
            <person name="McCowen C."/>
            <person name="Montmayeur A."/>
            <person name="Murphy C."/>
            <person name="Neiman D."/>
            <person name="Pearson M."/>
            <person name="Priest M."/>
            <person name="Roberts A."/>
            <person name="Saif S."/>
            <person name="Shea T."/>
            <person name="Sisk P."/>
            <person name="Sykes S."/>
            <person name="Wortman J."/>
            <person name="Nusbaum C."/>
            <person name="Birren B."/>
        </authorList>
    </citation>
    <scope>NUCLEOTIDE SEQUENCE [LARGE SCALE GENOMIC DNA]</scope>
    <source>
        <strain evidence="1 2">ACS-216-V-Col6b</strain>
    </source>
</reference>
<protein>
    <submittedName>
        <fullName evidence="1">Uncharacterized protein</fullName>
    </submittedName>
</protein>
<keyword evidence="2" id="KW-1185">Reference proteome</keyword>